<dbReference type="Proteomes" id="UP000008144">
    <property type="component" value="Chromosome 12"/>
</dbReference>
<dbReference type="EMBL" id="EAAA01001023">
    <property type="status" value="NOT_ANNOTATED_CDS"/>
    <property type="molecule type" value="Genomic_DNA"/>
</dbReference>
<dbReference type="InParanoid" id="H2XTD9"/>
<keyword evidence="3" id="KW-1185">Reference proteome</keyword>
<evidence type="ECO:0000256" key="1">
    <source>
        <dbReference type="SAM" id="MobiDB-lite"/>
    </source>
</evidence>
<reference evidence="2" key="4">
    <citation type="submission" date="2025-09" db="UniProtKB">
        <authorList>
            <consortium name="Ensembl"/>
        </authorList>
    </citation>
    <scope>IDENTIFICATION</scope>
</reference>
<name>H2XTD9_CIOIN</name>
<feature type="compositionally biased region" description="Basic and acidic residues" evidence="1">
    <location>
        <begin position="200"/>
        <end position="210"/>
    </location>
</feature>
<sequence>NEEAIRLTKSYFKLIDEKYDNRSIKCVRIPEFFTETQINIVKPAASYLNEEKEDKNLFINEQIAFRPESDEETSPKRSKRLGESLSSIDNVQFEVKKNTDKILDSAYYSKRTESISEETVPDKPLSHPDRYNCDTVTDHCPPRMSETNINNIKDPTTKSFVGDIEFGSSIDRRDQVETLQTQELPSTPERNSTPTVSVSEVKDESLVPVH</sequence>
<dbReference type="Ensembl" id="ENSCINT00000035011.1">
    <property type="protein sequence ID" value="ENSCINP00000032923.1"/>
    <property type="gene ID" value="ENSCING00000022742.1"/>
</dbReference>
<reference evidence="2" key="3">
    <citation type="submission" date="2025-08" db="UniProtKB">
        <authorList>
            <consortium name="Ensembl"/>
        </authorList>
    </citation>
    <scope>IDENTIFICATION</scope>
</reference>
<organism evidence="2 3">
    <name type="scientific">Ciona intestinalis</name>
    <name type="common">Transparent sea squirt</name>
    <name type="synonym">Ascidia intestinalis</name>
    <dbReference type="NCBI Taxonomy" id="7719"/>
    <lineage>
        <taxon>Eukaryota</taxon>
        <taxon>Metazoa</taxon>
        <taxon>Chordata</taxon>
        <taxon>Tunicata</taxon>
        <taxon>Ascidiacea</taxon>
        <taxon>Phlebobranchia</taxon>
        <taxon>Cionidae</taxon>
        <taxon>Ciona</taxon>
    </lineage>
</organism>
<dbReference type="AlphaFoldDB" id="H2XTD9"/>
<dbReference type="HOGENOM" id="CLU_1312608_0_0_1"/>
<protein>
    <submittedName>
        <fullName evidence="2">Uncharacterized protein</fullName>
    </submittedName>
</protein>
<evidence type="ECO:0000313" key="2">
    <source>
        <dbReference type="Ensembl" id="ENSCINP00000032923.1"/>
    </source>
</evidence>
<accession>H2XTD9</accession>
<proteinExistence type="predicted"/>
<feature type="region of interest" description="Disordered" evidence="1">
    <location>
        <begin position="179"/>
        <end position="210"/>
    </location>
</feature>
<reference evidence="2" key="2">
    <citation type="journal article" date="2008" name="Genome Biol.">
        <title>Improved genome assembly and evidence-based global gene model set for the chordate Ciona intestinalis: new insight into intron and operon populations.</title>
        <authorList>
            <person name="Satou Y."/>
            <person name="Mineta K."/>
            <person name="Ogasawara M."/>
            <person name="Sasakura Y."/>
            <person name="Shoguchi E."/>
            <person name="Ueno K."/>
            <person name="Yamada L."/>
            <person name="Matsumoto J."/>
            <person name="Wasserscheid J."/>
            <person name="Dewar K."/>
            <person name="Wiley G.B."/>
            <person name="Macmil S.L."/>
            <person name="Roe B.A."/>
            <person name="Zeller R.W."/>
            <person name="Hastings K.E."/>
            <person name="Lemaire P."/>
            <person name="Lindquist E."/>
            <person name="Endo T."/>
            <person name="Hotta K."/>
            <person name="Inaba K."/>
        </authorList>
    </citation>
    <scope>NUCLEOTIDE SEQUENCE [LARGE SCALE GENOMIC DNA]</scope>
    <source>
        <strain evidence="2">wild type</strain>
    </source>
</reference>
<feature type="compositionally biased region" description="Polar residues" evidence="1">
    <location>
        <begin position="179"/>
        <end position="198"/>
    </location>
</feature>
<evidence type="ECO:0000313" key="3">
    <source>
        <dbReference type="Proteomes" id="UP000008144"/>
    </source>
</evidence>
<reference evidence="3" key="1">
    <citation type="journal article" date="2002" name="Science">
        <title>The draft genome of Ciona intestinalis: insights into chordate and vertebrate origins.</title>
        <authorList>
            <person name="Dehal P."/>
            <person name="Satou Y."/>
            <person name="Campbell R.K."/>
            <person name="Chapman J."/>
            <person name="Degnan B."/>
            <person name="De Tomaso A."/>
            <person name="Davidson B."/>
            <person name="Di Gregorio A."/>
            <person name="Gelpke M."/>
            <person name="Goodstein D.M."/>
            <person name="Harafuji N."/>
            <person name="Hastings K.E."/>
            <person name="Ho I."/>
            <person name="Hotta K."/>
            <person name="Huang W."/>
            <person name="Kawashima T."/>
            <person name="Lemaire P."/>
            <person name="Martinez D."/>
            <person name="Meinertzhagen I.A."/>
            <person name="Necula S."/>
            <person name="Nonaka M."/>
            <person name="Putnam N."/>
            <person name="Rash S."/>
            <person name="Saiga H."/>
            <person name="Satake M."/>
            <person name="Terry A."/>
            <person name="Yamada L."/>
            <person name="Wang H.G."/>
            <person name="Awazu S."/>
            <person name="Azumi K."/>
            <person name="Boore J."/>
            <person name="Branno M."/>
            <person name="Chin-Bow S."/>
            <person name="DeSantis R."/>
            <person name="Doyle S."/>
            <person name="Francino P."/>
            <person name="Keys D.N."/>
            <person name="Haga S."/>
            <person name="Hayashi H."/>
            <person name="Hino K."/>
            <person name="Imai K.S."/>
            <person name="Inaba K."/>
            <person name="Kano S."/>
            <person name="Kobayashi K."/>
            <person name="Kobayashi M."/>
            <person name="Lee B.I."/>
            <person name="Makabe K.W."/>
            <person name="Manohar C."/>
            <person name="Matassi G."/>
            <person name="Medina M."/>
            <person name="Mochizuki Y."/>
            <person name="Mount S."/>
            <person name="Morishita T."/>
            <person name="Miura S."/>
            <person name="Nakayama A."/>
            <person name="Nishizaka S."/>
            <person name="Nomoto H."/>
            <person name="Ohta F."/>
            <person name="Oishi K."/>
            <person name="Rigoutsos I."/>
            <person name="Sano M."/>
            <person name="Sasaki A."/>
            <person name="Sasakura Y."/>
            <person name="Shoguchi E."/>
            <person name="Shin-i T."/>
            <person name="Spagnuolo A."/>
            <person name="Stainier D."/>
            <person name="Suzuki M.M."/>
            <person name="Tassy O."/>
            <person name="Takatori N."/>
            <person name="Tokuoka M."/>
            <person name="Yagi K."/>
            <person name="Yoshizaki F."/>
            <person name="Wada S."/>
            <person name="Zhang C."/>
            <person name="Hyatt P.D."/>
            <person name="Larimer F."/>
            <person name="Detter C."/>
            <person name="Doggett N."/>
            <person name="Glavina T."/>
            <person name="Hawkins T."/>
            <person name="Richardson P."/>
            <person name="Lucas S."/>
            <person name="Kohara Y."/>
            <person name="Levine M."/>
            <person name="Satoh N."/>
            <person name="Rokhsar D.S."/>
        </authorList>
    </citation>
    <scope>NUCLEOTIDE SEQUENCE [LARGE SCALE GENOMIC DNA]</scope>
</reference>